<dbReference type="Gene3D" id="3.30.420.240">
    <property type="match status" value="1"/>
</dbReference>
<protein>
    <recommendedName>
        <fullName evidence="3">DOD-type homing endonuclease domain-containing protein</fullName>
    </recommendedName>
</protein>
<feature type="domain" description="DOD-type homing endonuclease" evidence="3">
    <location>
        <begin position="351"/>
        <end position="489"/>
    </location>
</feature>
<organism evidence="4">
    <name type="scientific">marine sediment metagenome</name>
    <dbReference type="NCBI Taxonomy" id="412755"/>
    <lineage>
        <taxon>unclassified sequences</taxon>
        <taxon>metagenomes</taxon>
        <taxon>ecological metagenomes</taxon>
    </lineage>
</organism>
<gene>
    <name evidence="4" type="ORF">LCGC14_1789260</name>
</gene>
<dbReference type="SMART" id="SM00305">
    <property type="entry name" value="HintC"/>
    <property type="match status" value="1"/>
</dbReference>
<dbReference type="InterPro" id="IPR004042">
    <property type="entry name" value="Intein_endonuc_central"/>
</dbReference>
<dbReference type="InterPro" id="IPR006142">
    <property type="entry name" value="INTEIN"/>
</dbReference>
<keyword evidence="2" id="KW-0651">Protein splicing</keyword>
<dbReference type="PRINTS" id="PR00379">
    <property type="entry name" value="INTEIN"/>
</dbReference>
<dbReference type="InterPro" id="IPR030934">
    <property type="entry name" value="Intein_C"/>
</dbReference>
<evidence type="ECO:0000313" key="4">
    <source>
        <dbReference type="EMBL" id="KKM01954.1"/>
    </source>
</evidence>
<dbReference type="GO" id="GO:0016539">
    <property type="term" value="P:intein-mediated protein splicing"/>
    <property type="evidence" value="ECO:0007669"/>
    <property type="project" value="InterPro"/>
</dbReference>
<reference evidence="4" key="1">
    <citation type="journal article" date="2015" name="Nature">
        <title>Complex archaea that bridge the gap between prokaryotes and eukaryotes.</title>
        <authorList>
            <person name="Spang A."/>
            <person name="Saw J.H."/>
            <person name="Jorgensen S.L."/>
            <person name="Zaremba-Niedzwiedzka K."/>
            <person name="Martijn J."/>
            <person name="Lind A.E."/>
            <person name="van Eijk R."/>
            <person name="Schleper C."/>
            <person name="Guy L."/>
            <person name="Ettema T.J."/>
        </authorList>
    </citation>
    <scope>NUCLEOTIDE SEQUENCE</scope>
</reference>
<dbReference type="Gene3D" id="3.10.28.10">
    <property type="entry name" value="Homing endonucleases"/>
    <property type="match status" value="1"/>
</dbReference>
<dbReference type="SMART" id="SM00306">
    <property type="entry name" value="HintN"/>
    <property type="match status" value="1"/>
</dbReference>
<dbReference type="InterPro" id="IPR003586">
    <property type="entry name" value="Hint_dom_C"/>
</dbReference>
<dbReference type="InterPro" id="IPR036844">
    <property type="entry name" value="Hint_dom_sf"/>
</dbReference>
<evidence type="ECO:0000256" key="2">
    <source>
        <dbReference type="ARBA" id="ARBA00023000"/>
    </source>
</evidence>
<evidence type="ECO:0000259" key="3">
    <source>
        <dbReference type="PROSITE" id="PS50819"/>
    </source>
</evidence>
<dbReference type="InterPro" id="IPR027434">
    <property type="entry name" value="Homing_endonucl"/>
</dbReference>
<dbReference type="PROSITE" id="PS50818">
    <property type="entry name" value="INTEIN_C_TER"/>
    <property type="match status" value="1"/>
</dbReference>
<dbReference type="InterPro" id="IPR003587">
    <property type="entry name" value="Hint_dom_N"/>
</dbReference>
<dbReference type="InterPro" id="IPR006141">
    <property type="entry name" value="Intein_N"/>
</dbReference>
<dbReference type="SUPFAM" id="SSF51294">
    <property type="entry name" value="Hedgehog/intein (Hint) domain"/>
    <property type="match status" value="1"/>
</dbReference>
<name>A0A0F9GT32_9ZZZZ</name>
<comment type="caution">
    <text evidence="4">The sequence shown here is derived from an EMBL/GenBank/DDBJ whole genome shotgun (WGS) entry which is preliminary data.</text>
</comment>
<dbReference type="AlphaFoldDB" id="A0A0F9GT32"/>
<accession>A0A0F9GT32</accession>
<evidence type="ECO:0000256" key="1">
    <source>
        <dbReference type="ARBA" id="ARBA00022813"/>
    </source>
</evidence>
<dbReference type="PROSITE" id="PS50817">
    <property type="entry name" value="INTEIN_N_TER"/>
    <property type="match status" value="1"/>
</dbReference>
<sequence>MEGWKIGKTHLPEMDANYLEEGFDGDPRGILWLYEEPKPNVDYVVGVDPTLGLSSWTRYARSRDDVDTDNGAIEVLKVGKPDVQVAEYAAPINALDLAEAANAIGRLYKGRSEDQAALVIVETNGPGVTTVEELHKKFDYPNLWRWAYLGEMKRKRTTTFGWQASRENNKILFMKCLRHIDRNAVVFNSPWLVEECADCTFDWVDSTLRAKWGRHDDRVRAMFLAIWCLPPDVKVLLSSGESIPVASIRLGDEVMGRRGVETVRSIYVQHKAEMLREFSISGHHESLRCTKEHKLLIQRKPCVRSNRVRRNRQGSQLEWLEAGKVQRGHKVLVPASFNLPRTRFTQDQLHLMGWYLAEGFVSRNRIHLTLGPHEKEEAANLKRIAERWLVGEPTYRGRKSYKAFITRTRTSLVVSFSSYVLSKLFLDHLGTGSRHKRLSRELLNTSGLLPLVRGWAGGDGSVFEGRLSVTTVSEPLVNHIRQVLLNHGIWCATRRRFIPERFIEGRKLAPSMSYVLGVGKPWLRTLNGQTSPPLRRQRVEVVPEGFLTPITKVREYYYRGIVYDLETSEHTFTASGVVVHNCAHDWTNEIDYEPPSKVETGKTVQWQARDVSYDQMMEEAEEQVGDILDGASF</sequence>
<dbReference type="GO" id="GO:0004519">
    <property type="term" value="F:endonuclease activity"/>
    <property type="evidence" value="ECO:0007669"/>
    <property type="project" value="InterPro"/>
</dbReference>
<dbReference type="Gene3D" id="2.170.16.10">
    <property type="entry name" value="Hedgehog/Intein (Hint) domain"/>
    <property type="match status" value="2"/>
</dbReference>
<proteinExistence type="predicted"/>
<dbReference type="CDD" id="cd00081">
    <property type="entry name" value="Hint"/>
    <property type="match status" value="1"/>
</dbReference>
<dbReference type="NCBIfam" id="TIGR01443">
    <property type="entry name" value="intein_Cterm"/>
    <property type="match status" value="1"/>
</dbReference>
<dbReference type="PROSITE" id="PS50819">
    <property type="entry name" value="INTEIN_ENDONUCLEASE"/>
    <property type="match status" value="1"/>
</dbReference>
<dbReference type="EMBL" id="LAZR01017058">
    <property type="protein sequence ID" value="KKM01954.1"/>
    <property type="molecule type" value="Genomic_DNA"/>
</dbReference>
<keyword evidence="1" id="KW-0068">Autocatalytic cleavage</keyword>